<keyword evidence="3" id="KW-0677">Repeat</keyword>
<evidence type="ECO:0000256" key="3">
    <source>
        <dbReference type="ARBA" id="ARBA00022737"/>
    </source>
</evidence>
<feature type="domain" description="CNNM transmembrane" evidence="9">
    <location>
        <begin position="1"/>
        <end position="180"/>
    </location>
</feature>
<evidence type="ECO:0000313" key="10">
    <source>
        <dbReference type="EMBL" id="VAW13496.1"/>
    </source>
</evidence>
<dbReference type="GO" id="GO:0016020">
    <property type="term" value="C:membrane"/>
    <property type="evidence" value="ECO:0007669"/>
    <property type="project" value="UniProtKB-SubCell"/>
</dbReference>
<dbReference type="Pfam" id="PF00571">
    <property type="entry name" value="CBS"/>
    <property type="match status" value="2"/>
</dbReference>
<dbReference type="InterPro" id="IPR044751">
    <property type="entry name" value="Ion_transp-like_CBS"/>
</dbReference>
<dbReference type="PANTHER" id="PTHR22777:SF17">
    <property type="entry name" value="UPF0053 PROTEIN SLL0260"/>
    <property type="match status" value="1"/>
</dbReference>
<evidence type="ECO:0000259" key="9">
    <source>
        <dbReference type="PROSITE" id="PS51846"/>
    </source>
</evidence>
<evidence type="ECO:0000256" key="4">
    <source>
        <dbReference type="ARBA" id="ARBA00022989"/>
    </source>
</evidence>
<dbReference type="InterPro" id="IPR046342">
    <property type="entry name" value="CBS_dom_sf"/>
</dbReference>
<dbReference type="SMART" id="SM00116">
    <property type="entry name" value="CBS"/>
    <property type="match status" value="2"/>
</dbReference>
<dbReference type="InterPro" id="IPR000644">
    <property type="entry name" value="CBS_dom"/>
</dbReference>
<keyword evidence="4 7" id="KW-1133">Transmembrane helix</keyword>
<keyword evidence="5" id="KW-0129">CBS domain</keyword>
<dbReference type="SUPFAM" id="SSF54631">
    <property type="entry name" value="CBS-domain pair"/>
    <property type="match status" value="1"/>
</dbReference>
<comment type="subcellular location">
    <subcellularLocation>
        <location evidence="1">Membrane</location>
        <topology evidence="1">Multi-pass membrane protein</topology>
    </subcellularLocation>
</comment>
<keyword evidence="2 7" id="KW-0812">Transmembrane</keyword>
<feature type="transmembrane region" description="Helical" evidence="7">
    <location>
        <begin position="6"/>
        <end position="26"/>
    </location>
</feature>
<dbReference type="AlphaFoldDB" id="A0A3B0U278"/>
<dbReference type="Pfam" id="PF01595">
    <property type="entry name" value="CNNM"/>
    <property type="match status" value="1"/>
</dbReference>
<feature type="transmembrane region" description="Helical" evidence="7">
    <location>
        <begin position="125"/>
        <end position="142"/>
    </location>
</feature>
<feature type="domain" description="CBS" evidence="8">
    <location>
        <begin position="199"/>
        <end position="259"/>
    </location>
</feature>
<organism evidence="10">
    <name type="scientific">hydrothermal vent metagenome</name>
    <dbReference type="NCBI Taxonomy" id="652676"/>
    <lineage>
        <taxon>unclassified sequences</taxon>
        <taxon>metagenomes</taxon>
        <taxon>ecological metagenomes</taxon>
    </lineage>
</organism>
<dbReference type="PROSITE" id="PS51846">
    <property type="entry name" value="CNNM"/>
    <property type="match status" value="1"/>
</dbReference>
<dbReference type="Gene3D" id="3.10.580.10">
    <property type="entry name" value="CBS-domain"/>
    <property type="match status" value="1"/>
</dbReference>
<evidence type="ECO:0000259" key="8">
    <source>
        <dbReference type="PROSITE" id="PS51371"/>
    </source>
</evidence>
<feature type="domain" description="CBS" evidence="8">
    <location>
        <begin position="264"/>
        <end position="323"/>
    </location>
</feature>
<dbReference type="CDD" id="cd04590">
    <property type="entry name" value="CBS_pair_CorC_HlyC_assoc"/>
    <property type="match status" value="1"/>
</dbReference>
<evidence type="ECO:0000256" key="7">
    <source>
        <dbReference type="SAM" id="Phobius"/>
    </source>
</evidence>
<evidence type="ECO:0000256" key="5">
    <source>
        <dbReference type="ARBA" id="ARBA00023122"/>
    </source>
</evidence>
<keyword evidence="6 7" id="KW-0472">Membrane</keyword>
<name>A0A3B0U278_9ZZZZ</name>
<accession>A0A3B0U278</accession>
<dbReference type="EMBL" id="UOEN01000172">
    <property type="protein sequence ID" value="VAW13496.1"/>
    <property type="molecule type" value="Genomic_DNA"/>
</dbReference>
<dbReference type="PANTHER" id="PTHR22777">
    <property type="entry name" value="HEMOLYSIN-RELATED"/>
    <property type="match status" value="1"/>
</dbReference>
<feature type="transmembrane region" description="Helical" evidence="7">
    <location>
        <begin position="55"/>
        <end position="75"/>
    </location>
</feature>
<evidence type="ECO:0000256" key="6">
    <source>
        <dbReference type="ARBA" id="ARBA00023136"/>
    </source>
</evidence>
<gene>
    <name evidence="10" type="ORF">MNBD_BACTEROID05-656</name>
</gene>
<sequence length="327" mass="36852">MEPFIFLTLFMLSGFFSGVETAYFSIHQSQIRLMEQKKMKNASLIRKLKSKPQRLLITILVGNNVVNIFTASYATVVAISFFGSAGVGIATGVTTLLILVFGEIMPKSVAFANNMRIARITAKPLYALFVVLYPISYVLVRINRATSKIFKSTPSRGVSEEEIRVMSRLGVESGAIDYREHEMIENIFKFDDVLVGDVMTPIERAEMLDGSVPVEQIAYFVSHSGFSRYPVHDGNENNIIGYIHVNQIMLALNSDERDQSVSKFMSPVTLIDEDIEIERVFRSMKKDKVHMYIVHSAEDRDKVVGVITMEDILEEIVGEIEDETDKV</sequence>
<dbReference type="InterPro" id="IPR002550">
    <property type="entry name" value="CNNM"/>
</dbReference>
<proteinExistence type="predicted"/>
<feature type="transmembrane region" description="Helical" evidence="7">
    <location>
        <begin position="81"/>
        <end position="104"/>
    </location>
</feature>
<evidence type="ECO:0000256" key="2">
    <source>
        <dbReference type="ARBA" id="ARBA00022692"/>
    </source>
</evidence>
<evidence type="ECO:0000256" key="1">
    <source>
        <dbReference type="ARBA" id="ARBA00004141"/>
    </source>
</evidence>
<protein>
    <submittedName>
        <fullName evidence="10">Hemolysins and related proteins containing CBS domains</fullName>
    </submittedName>
</protein>
<dbReference type="PROSITE" id="PS51371">
    <property type="entry name" value="CBS"/>
    <property type="match status" value="2"/>
</dbReference>
<reference evidence="10" key="1">
    <citation type="submission" date="2018-06" db="EMBL/GenBank/DDBJ databases">
        <authorList>
            <person name="Zhirakovskaya E."/>
        </authorList>
    </citation>
    <scope>NUCLEOTIDE SEQUENCE</scope>
</reference>